<protein>
    <submittedName>
        <fullName evidence="2">SnoaL-like domain-containing protein</fullName>
    </submittedName>
</protein>
<reference evidence="2 3" key="2">
    <citation type="submission" date="2024-05" db="EMBL/GenBank/DDBJ databases">
        <authorList>
            <person name="Chen Y."/>
            <person name="Shah S."/>
            <person name="Dougan E. K."/>
            <person name="Thang M."/>
            <person name="Chan C."/>
        </authorList>
    </citation>
    <scope>NUCLEOTIDE SEQUENCE [LARGE SCALE GENOMIC DNA]</scope>
</reference>
<accession>A0A9P1FV60</accession>
<dbReference type="InterPro" id="IPR018790">
    <property type="entry name" value="DUF2358"/>
</dbReference>
<dbReference type="EMBL" id="CAMXCT030001224">
    <property type="protein sequence ID" value="CAL4775277.1"/>
    <property type="molecule type" value="Genomic_DNA"/>
</dbReference>
<dbReference type="EMBL" id="CAMXCT020001224">
    <property type="protein sequence ID" value="CAL1141340.1"/>
    <property type="molecule type" value="Genomic_DNA"/>
</dbReference>
<dbReference type="Proteomes" id="UP001152797">
    <property type="component" value="Unassembled WGS sequence"/>
</dbReference>
<keyword evidence="3" id="KW-1185">Reference proteome</keyword>
<dbReference type="OrthoDB" id="44820at2759"/>
<proteinExistence type="predicted"/>
<comment type="caution">
    <text evidence="1">The sequence shown here is derived from an EMBL/GenBank/DDBJ whole genome shotgun (WGS) entry which is preliminary data.</text>
</comment>
<organism evidence="1">
    <name type="scientific">Cladocopium goreaui</name>
    <dbReference type="NCBI Taxonomy" id="2562237"/>
    <lineage>
        <taxon>Eukaryota</taxon>
        <taxon>Sar</taxon>
        <taxon>Alveolata</taxon>
        <taxon>Dinophyceae</taxon>
        <taxon>Suessiales</taxon>
        <taxon>Symbiodiniaceae</taxon>
        <taxon>Cladocopium</taxon>
    </lineage>
</organism>
<dbReference type="EMBL" id="CAMXCT010001224">
    <property type="protein sequence ID" value="CAI3987965.1"/>
    <property type="molecule type" value="Genomic_DNA"/>
</dbReference>
<sequence>MSRHRLWCRNLQVIRDLPSSGSVLPRVRARRPATPVAPRLDAWREVPLVQPWKPWFALNDLTQVGPFPPLPSQPPDAYRLSLGKITDTLRLDYEEFFDRKPDFSIYDPAVVLQLRKPWSEPKQMAGCKQTYVGIVKAMRTFCKKFLHEGSVECQVCDGRPYGCDLRVHWTCKGHVNWIGETSVMISAISLYTLKHCDDVDEDELAWRVHSHIIDVTEIRPCSLRNQLMNSEAAEPSLMAFGVDG</sequence>
<evidence type="ECO:0000313" key="3">
    <source>
        <dbReference type="Proteomes" id="UP001152797"/>
    </source>
</evidence>
<dbReference type="AlphaFoldDB" id="A0A9P1FV60"/>
<dbReference type="Pfam" id="PF10184">
    <property type="entry name" value="DUF2358"/>
    <property type="match status" value="1"/>
</dbReference>
<gene>
    <name evidence="1" type="ORF">C1SCF055_LOCUS15200</name>
</gene>
<evidence type="ECO:0000313" key="1">
    <source>
        <dbReference type="EMBL" id="CAI3987965.1"/>
    </source>
</evidence>
<evidence type="ECO:0000313" key="2">
    <source>
        <dbReference type="EMBL" id="CAL4775277.1"/>
    </source>
</evidence>
<reference evidence="1" key="1">
    <citation type="submission" date="2022-10" db="EMBL/GenBank/DDBJ databases">
        <authorList>
            <person name="Chen Y."/>
            <person name="Dougan E. K."/>
            <person name="Chan C."/>
            <person name="Rhodes N."/>
            <person name="Thang M."/>
        </authorList>
    </citation>
    <scope>NUCLEOTIDE SEQUENCE</scope>
</reference>
<name>A0A9P1FV60_9DINO</name>